<accession>A0A1Y2HK09</accession>
<sequence length="156" mass="17002">MDVDQADLIEEGVDGDGEDSQDEDGQVEDEDEDDDEGDEDQMDLDKDPVSVYGDKEFNMLAPASTSLPQPTNTTTINPAALTPSQALTITDPIGFQACGHDVKHSAVFARAFLILDATIVRDLLVDLLYTQYKCIVPRTTLTEEQFFILVLSSASA</sequence>
<reference evidence="2 3" key="1">
    <citation type="submission" date="2016-07" db="EMBL/GenBank/DDBJ databases">
        <title>Pervasive Adenine N6-methylation of Active Genes in Fungi.</title>
        <authorList>
            <consortium name="DOE Joint Genome Institute"/>
            <person name="Mondo S.J."/>
            <person name="Dannebaum R.O."/>
            <person name="Kuo R.C."/>
            <person name="Labutti K."/>
            <person name="Haridas S."/>
            <person name="Kuo A."/>
            <person name="Salamov A."/>
            <person name="Ahrendt S.R."/>
            <person name="Lipzen A."/>
            <person name="Sullivan W."/>
            <person name="Andreopoulos W.B."/>
            <person name="Clum A."/>
            <person name="Lindquist E."/>
            <person name="Daum C."/>
            <person name="Ramamoorthy G.K."/>
            <person name="Gryganskyi A."/>
            <person name="Culley D."/>
            <person name="Magnuson J.K."/>
            <person name="James T.Y."/>
            <person name="O'Malley M.A."/>
            <person name="Stajich J.E."/>
            <person name="Spatafora J.W."/>
            <person name="Visel A."/>
            <person name="Grigoriev I.V."/>
        </authorList>
    </citation>
    <scope>NUCLEOTIDE SEQUENCE [LARGE SCALE GENOMIC DNA]</scope>
    <source>
        <strain evidence="2 3">PL171</strain>
    </source>
</reference>
<dbReference type="EMBL" id="MCFL01000025">
    <property type="protein sequence ID" value="ORZ34879.1"/>
    <property type="molecule type" value="Genomic_DNA"/>
</dbReference>
<gene>
    <name evidence="2" type="ORF">BCR44DRAFT_1435333</name>
</gene>
<keyword evidence="3" id="KW-1185">Reference proteome</keyword>
<dbReference type="AlphaFoldDB" id="A0A1Y2HK09"/>
<organism evidence="2 3">
    <name type="scientific">Catenaria anguillulae PL171</name>
    <dbReference type="NCBI Taxonomy" id="765915"/>
    <lineage>
        <taxon>Eukaryota</taxon>
        <taxon>Fungi</taxon>
        <taxon>Fungi incertae sedis</taxon>
        <taxon>Blastocladiomycota</taxon>
        <taxon>Blastocladiomycetes</taxon>
        <taxon>Blastocladiales</taxon>
        <taxon>Catenariaceae</taxon>
        <taxon>Catenaria</taxon>
    </lineage>
</organism>
<proteinExistence type="predicted"/>
<feature type="region of interest" description="Disordered" evidence="1">
    <location>
        <begin position="1"/>
        <end position="49"/>
    </location>
</feature>
<protein>
    <submittedName>
        <fullName evidence="2">Uncharacterized protein</fullName>
    </submittedName>
</protein>
<evidence type="ECO:0000313" key="3">
    <source>
        <dbReference type="Proteomes" id="UP000193411"/>
    </source>
</evidence>
<evidence type="ECO:0000256" key="1">
    <source>
        <dbReference type="SAM" id="MobiDB-lite"/>
    </source>
</evidence>
<evidence type="ECO:0000313" key="2">
    <source>
        <dbReference type="EMBL" id="ORZ34879.1"/>
    </source>
</evidence>
<comment type="caution">
    <text evidence="2">The sequence shown here is derived from an EMBL/GenBank/DDBJ whole genome shotgun (WGS) entry which is preliminary data.</text>
</comment>
<name>A0A1Y2HK09_9FUNG</name>
<dbReference type="Proteomes" id="UP000193411">
    <property type="component" value="Unassembled WGS sequence"/>
</dbReference>
<feature type="compositionally biased region" description="Acidic residues" evidence="1">
    <location>
        <begin position="1"/>
        <end position="42"/>
    </location>
</feature>